<proteinExistence type="predicted"/>
<feature type="region of interest" description="Disordered" evidence="1">
    <location>
        <begin position="108"/>
        <end position="138"/>
    </location>
</feature>
<reference evidence="4" key="1">
    <citation type="journal article" date="2014" name="Proc. Natl. Acad. Sci. U.S.A.">
        <title>Extensive sampling of basidiomycete genomes demonstrates inadequacy of the white-rot/brown-rot paradigm for wood decay fungi.</title>
        <authorList>
            <person name="Riley R."/>
            <person name="Salamov A.A."/>
            <person name="Brown D.W."/>
            <person name="Nagy L.G."/>
            <person name="Floudas D."/>
            <person name="Held B.W."/>
            <person name="Levasseur A."/>
            <person name="Lombard V."/>
            <person name="Morin E."/>
            <person name="Otillar R."/>
            <person name="Lindquist E.A."/>
            <person name="Sun H."/>
            <person name="LaButti K.M."/>
            <person name="Schmutz J."/>
            <person name="Jabbour D."/>
            <person name="Luo H."/>
            <person name="Baker S.E."/>
            <person name="Pisabarro A.G."/>
            <person name="Walton J.D."/>
            <person name="Blanchette R.A."/>
            <person name="Henrissat B."/>
            <person name="Martin F."/>
            <person name="Cullen D."/>
            <person name="Hibbett D.S."/>
            <person name="Grigoriev I.V."/>
        </authorList>
    </citation>
    <scope>NUCLEOTIDE SEQUENCE [LARGE SCALE GENOMIC DNA]</scope>
    <source>
        <strain evidence="4">CBS 339.88</strain>
    </source>
</reference>
<feature type="compositionally biased region" description="Polar residues" evidence="1">
    <location>
        <begin position="312"/>
        <end position="328"/>
    </location>
</feature>
<dbReference type="Proteomes" id="UP000027222">
    <property type="component" value="Unassembled WGS sequence"/>
</dbReference>
<evidence type="ECO:0000256" key="1">
    <source>
        <dbReference type="SAM" id="MobiDB-lite"/>
    </source>
</evidence>
<feature type="chain" id="PRO_5001649390" evidence="2">
    <location>
        <begin position="20"/>
        <end position="328"/>
    </location>
</feature>
<feature type="signal peptide" evidence="2">
    <location>
        <begin position="1"/>
        <end position="19"/>
    </location>
</feature>
<protein>
    <submittedName>
        <fullName evidence="3">Uncharacterized protein</fullName>
    </submittedName>
</protein>
<name>A0A067TIB6_GALM3</name>
<gene>
    <name evidence="3" type="ORF">GALMADRAFT_1364222</name>
</gene>
<evidence type="ECO:0000313" key="3">
    <source>
        <dbReference type="EMBL" id="KDR79659.1"/>
    </source>
</evidence>
<dbReference type="HOGENOM" id="CLU_847432_0_0_1"/>
<sequence>MRFTFTIVTVATFFAITAAAASAPSSMKRADLDGLDPAVEVDLGPICECPCCHYADQNNSYWRQIVLLLSQGSYTMHSSWLAGSTFDRKLGIHIFEYGWVFSGSEGNEQMVGKSTQPTNHHPQPQPQPKGTMERKSTHHRPENFGVLFRMTEQNVILLFLASYDQLARPTGSTSTTQASAACPGPAPRCPASCPSEFAHKSEKRSDGGLADAPYKCMSINPQENYRHANIQTYLIAANDRHTPTVRPEERLLLASFHSQASFQGQRRVIYSLETRRSGETCEHGTKEGDWSVLRQPNAPSRIDIIETKYRQKSNQQASSEGNSSAKTS</sequence>
<evidence type="ECO:0000313" key="4">
    <source>
        <dbReference type="Proteomes" id="UP000027222"/>
    </source>
</evidence>
<keyword evidence="4" id="KW-1185">Reference proteome</keyword>
<keyword evidence="2" id="KW-0732">Signal</keyword>
<dbReference type="AlphaFoldDB" id="A0A067TIB6"/>
<dbReference type="EMBL" id="KL142373">
    <property type="protein sequence ID" value="KDR79659.1"/>
    <property type="molecule type" value="Genomic_DNA"/>
</dbReference>
<feature type="region of interest" description="Disordered" evidence="1">
    <location>
        <begin position="306"/>
        <end position="328"/>
    </location>
</feature>
<organism evidence="3 4">
    <name type="scientific">Galerina marginata (strain CBS 339.88)</name>
    <dbReference type="NCBI Taxonomy" id="685588"/>
    <lineage>
        <taxon>Eukaryota</taxon>
        <taxon>Fungi</taxon>
        <taxon>Dikarya</taxon>
        <taxon>Basidiomycota</taxon>
        <taxon>Agaricomycotina</taxon>
        <taxon>Agaricomycetes</taxon>
        <taxon>Agaricomycetidae</taxon>
        <taxon>Agaricales</taxon>
        <taxon>Agaricineae</taxon>
        <taxon>Strophariaceae</taxon>
        <taxon>Galerina</taxon>
    </lineage>
</organism>
<accession>A0A067TIB6</accession>
<evidence type="ECO:0000256" key="2">
    <source>
        <dbReference type="SAM" id="SignalP"/>
    </source>
</evidence>